<keyword evidence="2" id="KW-1133">Transmembrane helix</keyword>
<dbReference type="RefSeq" id="XP_002672110.1">
    <property type="nucleotide sequence ID" value="XM_002672064.1"/>
</dbReference>
<organism evidence="4">
    <name type="scientific">Naegleria gruberi</name>
    <name type="common">Amoeba</name>
    <dbReference type="NCBI Taxonomy" id="5762"/>
    <lineage>
        <taxon>Eukaryota</taxon>
        <taxon>Discoba</taxon>
        <taxon>Heterolobosea</taxon>
        <taxon>Tetramitia</taxon>
        <taxon>Eutetramitia</taxon>
        <taxon>Vahlkampfiidae</taxon>
        <taxon>Naegleria</taxon>
    </lineage>
</organism>
<sequence>MSQHQDDEFTEQDTVPDCSLESLSIVFNYDQLIKDRSKMHKITRKSNSKFNNNNNRDDHDDRDDNNSSNGENHSDETYYVGASNNFVRVFTLNGRKYWIAQALCYHRAPDMKIHFSVKRKDVPKAFNVIGKYFFESGMKFGMKSIMIDEETEVKSKNSGKLDLNWNTEGGREGNDRSFTLEWPDSMRGREITVYIYRYFHMDQMKSVCEYDCNDHEWMKEYSIFDKGGKYDCDQFTELDSKPFQQFELVPEMEEPLRMFRKWIRHVEYLLEKENIEPNGCADGDLPLGGKYASFRNETFIPIMNAHVEEPILHNSTQQKEAVTSNNDSKSVNDMFFYPPNFTGWNAANNPQAITMYNNLHLTRNASWDHFLDHLPLISIVLAPIIIGLLFANQTP</sequence>
<dbReference type="GeneID" id="8854071"/>
<feature type="transmembrane region" description="Helical" evidence="2">
    <location>
        <begin position="373"/>
        <end position="391"/>
    </location>
</feature>
<evidence type="ECO:0000256" key="1">
    <source>
        <dbReference type="SAM" id="MobiDB-lite"/>
    </source>
</evidence>
<dbReference type="VEuPathDB" id="AmoebaDB:NAEGRDRAFT_72866"/>
<dbReference type="KEGG" id="ngr:NAEGRDRAFT_72866"/>
<protein>
    <submittedName>
        <fullName evidence="3">Predicted protein</fullName>
    </submittedName>
</protein>
<dbReference type="InParanoid" id="D2VV24"/>
<dbReference type="Proteomes" id="UP000006671">
    <property type="component" value="Unassembled WGS sequence"/>
</dbReference>
<dbReference type="eggNOG" id="ENOG502SVJP">
    <property type="taxonomic scope" value="Eukaryota"/>
</dbReference>
<evidence type="ECO:0000313" key="3">
    <source>
        <dbReference type="EMBL" id="EFC39366.1"/>
    </source>
</evidence>
<feature type="compositionally biased region" description="Basic and acidic residues" evidence="1">
    <location>
        <begin position="55"/>
        <end position="65"/>
    </location>
</feature>
<dbReference type="AlphaFoldDB" id="D2VV24"/>
<gene>
    <name evidence="3" type="ORF">NAEGRDRAFT_72866</name>
</gene>
<evidence type="ECO:0000313" key="4">
    <source>
        <dbReference type="Proteomes" id="UP000006671"/>
    </source>
</evidence>
<reference evidence="3 4" key="1">
    <citation type="journal article" date="2010" name="Cell">
        <title>The genome of Naegleria gruberi illuminates early eukaryotic versatility.</title>
        <authorList>
            <person name="Fritz-Laylin L.K."/>
            <person name="Prochnik S.E."/>
            <person name="Ginger M.L."/>
            <person name="Dacks J.B."/>
            <person name="Carpenter M.L."/>
            <person name="Field M.C."/>
            <person name="Kuo A."/>
            <person name="Paredez A."/>
            <person name="Chapman J."/>
            <person name="Pham J."/>
            <person name="Shu S."/>
            <person name="Neupane R."/>
            <person name="Cipriano M."/>
            <person name="Mancuso J."/>
            <person name="Tu H."/>
            <person name="Salamov A."/>
            <person name="Lindquist E."/>
            <person name="Shapiro H."/>
            <person name="Lucas S."/>
            <person name="Grigoriev I.V."/>
            <person name="Cande W.Z."/>
            <person name="Fulton C."/>
            <person name="Rokhsar D.S."/>
            <person name="Dawson S.C."/>
        </authorList>
    </citation>
    <scope>NUCLEOTIDE SEQUENCE [LARGE SCALE GENOMIC DNA]</scope>
    <source>
        <strain evidence="3 4">NEG-M</strain>
    </source>
</reference>
<proteinExistence type="predicted"/>
<dbReference type="EMBL" id="GG738900">
    <property type="protein sequence ID" value="EFC39366.1"/>
    <property type="molecule type" value="Genomic_DNA"/>
</dbReference>
<name>D2VV24_NAEGR</name>
<keyword evidence="2" id="KW-0812">Transmembrane</keyword>
<keyword evidence="4" id="KW-1185">Reference proteome</keyword>
<dbReference type="OMA" id="WIAQALC"/>
<evidence type="ECO:0000256" key="2">
    <source>
        <dbReference type="SAM" id="Phobius"/>
    </source>
</evidence>
<accession>D2VV24</accession>
<keyword evidence="2" id="KW-0472">Membrane</keyword>
<dbReference type="OrthoDB" id="417680at2759"/>
<feature type="region of interest" description="Disordered" evidence="1">
    <location>
        <begin position="43"/>
        <end position="76"/>
    </location>
</feature>